<dbReference type="AlphaFoldDB" id="A0A1M5QKT1"/>
<evidence type="ECO:0000313" key="4">
    <source>
        <dbReference type="EMBL" id="SHH14725.1"/>
    </source>
</evidence>
<reference evidence="5" key="1">
    <citation type="submission" date="2016-11" db="EMBL/GenBank/DDBJ databases">
        <authorList>
            <person name="Varghese N."/>
            <person name="Submissions S."/>
        </authorList>
    </citation>
    <scope>NUCLEOTIDE SEQUENCE [LARGE SCALE GENOMIC DNA]</scope>
    <source>
        <strain evidence="5">DSM 15449</strain>
    </source>
</reference>
<comment type="similarity">
    <text evidence="1">Belongs to the myoviridae tail sheath protein family.</text>
</comment>
<proteinExistence type="inferred from homology"/>
<gene>
    <name evidence="4" type="ORF">SAMN02746098_00294</name>
</gene>
<dbReference type="InterPro" id="IPR035089">
    <property type="entry name" value="Phage_sheath_subtilisin"/>
</dbReference>
<accession>A0A1M5QKT1</accession>
<dbReference type="STRING" id="1121420.SAMN02746098_00294"/>
<protein>
    <submittedName>
        <fullName evidence="4">Phage tail sheath protein</fullName>
    </submittedName>
</protein>
<dbReference type="OrthoDB" id="89060at2"/>
<sequence>MGLPQINIRFQTLAVTAIARSARGIVALILKDSTKETFDTKIYTDVTQIDPLDWTAVNLDYIQKSFLGSPTKVIVERIDAEAVDYSAALARLINKKWNYLAIPGILTADVATISTWIKSRRDTDKKTFKAVLPNSASDHEGIINFTTDNILVDGETYTTAEYCARIAGILAGLPFTRSSTYFVLPEVESISETTTPDDDIDAGKLILINDGEHIKIGRGVNSLTSTTVAKGAKFKKIKILEAIDLMREDIRDTFDSEYVGQVNNFYDNKVLFLTAVNAYFKGLQADEVLDPNFTALAEIDLDAQELFLQSTGLDTSKLTTAQLKEYNTGSKVFVRASGSPLDAMEDLDFSMLIV</sequence>
<evidence type="ECO:0000313" key="5">
    <source>
        <dbReference type="Proteomes" id="UP000183954"/>
    </source>
</evidence>
<evidence type="ECO:0000259" key="3">
    <source>
        <dbReference type="Pfam" id="PF17482"/>
    </source>
</evidence>
<feature type="domain" description="Tail sheath protein subtilisin-like" evidence="2">
    <location>
        <begin position="81"/>
        <end position="214"/>
    </location>
</feature>
<dbReference type="Pfam" id="PF04984">
    <property type="entry name" value="Phage_sheath_1"/>
    <property type="match status" value="1"/>
</dbReference>
<dbReference type="InterPro" id="IPR020287">
    <property type="entry name" value="Tail_sheath_C"/>
</dbReference>
<dbReference type="Pfam" id="PF17482">
    <property type="entry name" value="Phage_sheath_1C"/>
    <property type="match status" value="1"/>
</dbReference>
<dbReference type="Proteomes" id="UP000183954">
    <property type="component" value="Unassembled WGS sequence"/>
</dbReference>
<feature type="domain" description="Tail sheath protein C-terminal" evidence="3">
    <location>
        <begin position="230"/>
        <end position="351"/>
    </location>
</feature>
<evidence type="ECO:0000256" key="1">
    <source>
        <dbReference type="ARBA" id="ARBA00008005"/>
    </source>
</evidence>
<dbReference type="RefSeq" id="WP_073027282.1">
    <property type="nucleotide sequence ID" value="NZ_FQXJ01000003.1"/>
</dbReference>
<name>A0A1M5QKT1_9FIRM</name>
<dbReference type="Gene3D" id="3.40.50.11790">
    <property type="match status" value="1"/>
</dbReference>
<dbReference type="EMBL" id="FQXJ01000003">
    <property type="protein sequence ID" value="SHH14725.1"/>
    <property type="molecule type" value="Genomic_DNA"/>
</dbReference>
<evidence type="ECO:0000259" key="2">
    <source>
        <dbReference type="Pfam" id="PF04984"/>
    </source>
</evidence>
<keyword evidence="5" id="KW-1185">Reference proteome</keyword>
<organism evidence="4 5">
    <name type="scientific">Desulfosporosinus lacus DSM 15449</name>
    <dbReference type="NCBI Taxonomy" id="1121420"/>
    <lineage>
        <taxon>Bacteria</taxon>
        <taxon>Bacillati</taxon>
        <taxon>Bacillota</taxon>
        <taxon>Clostridia</taxon>
        <taxon>Eubacteriales</taxon>
        <taxon>Desulfitobacteriaceae</taxon>
        <taxon>Desulfosporosinus</taxon>
    </lineage>
</organism>
<dbReference type="Gene3D" id="3.30.1370.220">
    <property type="match status" value="1"/>
</dbReference>